<protein>
    <recommendedName>
        <fullName evidence="6">Ribosomal RNA small subunit methyltransferase I</fullName>
        <ecNumber evidence="6">2.1.1.198</ecNumber>
    </recommendedName>
    <alternativeName>
        <fullName evidence="6">16S rRNA 2'-O-ribose C1402 methyltransferase</fullName>
    </alternativeName>
    <alternativeName>
        <fullName evidence="6">rRNA (cytidine-2'-O-)-methyltransferase RsmI</fullName>
    </alternativeName>
</protein>
<comment type="subcellular location">
    <subcellularLocation>
        <location evidence="6">Cytoplasm</location>
    </subcellularLocation>
</comment>
<dbReference type="AlphaFoldDB" id="A0A7V3ZI75"/>
<evidence type="ECO:0000256" key="4">
    <source>
        <dbReference type="ARBA" id="ARBA00022679"/>
    </source>
</evidence>
<dbReference type="OMA" id="PVVFYES"/>
<evidence type="ECO:0000256" key="2">
    <source>
        <dbReference type="ARBA" id="ARBA00022552"/>
    </source>
</evidence>
<evidence type="ECO:0000256" key="1">
    <source>
        <dbReference type="ARBA" id="ARBA00022490"/>
    </source>
</evidence>
<name>A0A7V3ZI75_DICTH</name>
<keyword evidence="1 6" id="KW-0963">Cytoplasm</keyword>
<evidence type="ECO:0000259" key="7">
    <source>
        <dbReference type="Pfam" id="PF00590"/>
    </source>
</evidence>
<dbReference type="InterPro" id="IPR000878">
    <property type="entry name" value="4pyrrol_Mease"/>
</dbReference>
<evidence type="ECO:0000256" key="3">
    <source>
        <dbReference type="ARBA" id="ARBA00022603"/>
    </source>
</evidence>
<dbReference type="InterPro" id="IPR008189">
    <property type="entry name" value="rRNA_ssu_MeTfrase_I"/>
</dbReference>
<dbReference type="FunFam" id="3.40.1010.10:FF:000007">
    <property type="entry name" value="Ribosomal RNA small subunit methyltransferase I"/>
    <property type="match status" value="1"/>
</dbReference>
<dbReference type="CDD" id="cd11648">
    <property type="entry name" value="RsmI"/>
    <property type="match status" value="1"/>
</dbReference>
<dbReference type="FunFam" id="3.30.950.10:FF:000002">
    <property type="entry name" value="Ribosomal RNA small subunit methyltransferase I"/>
    <property type="match status" value="1"/>
</dbReference>
<dbReference type="InterPro" id="IPR014776">
    <property type="entry name" value="4pyrrole_Mease_sub2"/>
</dbReference>
<keyword evidence="3 6" id="KW-0489">Methyltransferase</keyword>
<dbReference type="InterPro" id="IPR035996">
    <property type="entry name" value="4pyrrol_Methylase_sf"/>
</dbReference>
<sequence length="287" mass="32926">MGKLYVVATPIGNLKDITIRAIDVLKMCPVIAAEDTRHTLILLKAYNIEDKILISYHKYNEEKRTELFLDFLLNKNMDVALVSDAGTPCISDPGYKIVRAAREKNIEVVSIPGPSSLTASLSISGLPTNEFLFIGFLPKEENKKLEKLLEIKKSNIKTFVIYESPKRIIKSLNTIKEVFPNSTICVCRELTKKFERTYYGDIEKVLLEISNDPYKEKGEYTVIVFWQNNLEPEETLSIEALLIDQVVKHKISLKEAVNIVAKMYNIPKKEIYKKSIELKNKFKEEEF</sequence>
<comment type="function">
    <text evidence="6">Catalyzes the 2'-O-methylation of the ribose of cytidine 1402 (C1402) in 16S rRNA.</text>
</comment>
<gene>
    <name evidence="6 8" type="primary">rsmI</name>
    <name evidence="8" type="ORF">ENU78_03140</name>
</gene>
<organism evidence="8">
    <name type="scientific">Dictyoglomus thermophilum</name>
    <dbReference type="NCBI Taxonomy" id="14"/>
    <lineage>
        <taxon>Bacteria</taxon>
        <taxon>Pseudomonadati</taxon>
        <taxon>Dictyoglomota</taxon>
        <taxon>Dictyoglomia</taxon>
        <taxon>Dictyoglomales</taxon>
        <taxon>Dictyoglomaceae</taxon>
        <taxon>Dictyoglomus</taxon>
    </lineage>
</organism>
<dbReference type="EC" id="2.1.1.198" evidence="6"/>
<dbReference type="PANTHER" id="PTHR46111:SF1">
    <property type="entry name" value="RIBOSOMAL RNA SMALL SUBUNIT METHYLTRANSFERASE I"/>
    <property type="match status" value="1"/>
</dbReference>
<dbReference type="SUPFAM" id="SSF53790">
    <property type="entry name" value="Tetrapyrrole methylase"/>
    <property type="match status" value="1"/>
</dbReference>
<keyword evidence="2 6" id="KW-0698">rRNA processing</keyword>
<accession>A0A7V3ZI75</accession>
<dbReference type="InterPro" id="IPR014777">
    <property type="entry name" value="4pyrrole_Mease_sub1"/>
</dbReference>
<comment type="caution">
    <text evidence="8">The sequence shown here is derived from an EMBL/GenBank/DDBJ whole genome shotgun (WGS) entry which is preliminary data.</text>
</comment>
<dbReference type="GO" id="GO:0005737">
    <property type="term" value="C:cytoplasm"/>
    <property type="evidence" value="ECO:0007669"/>
    <property type="project" value="UniProtKB-SubCell"/>
</dbReference>
<dbReference type="HAMAP" id="MF_01877">
    <property type="entry name" value="16SrRNA_methyltr_I"/>
    <property type="match status" value="1"/>
</dbReference>
<dbReference type="EMBL" id="DTDV01000007">
    <property type="protein sequence ID" value="HGK23438.1"/>
    <property type="molecule type" value="Genomic_DNA"/>
</dbReference>
<feature type="domain" description="Tetrapyrrole methylase" evidence="7">
    <location>
        <begin position="3"/>
        <end position="204"/>
    </location>
</feature>
<proteinExistence type="inferred from homology"/>
<comment type="similarity">
    <text evidence="6">Belongs to the methyltransferase superfamily. RsmI family.</text>
</comment>
<keyword evidence="4 6" id="KW-0808">Transferase</keyword>
<dbReference type="Pfam" id="PF00590">
    <property type="entry name" value="TP_methylase"/>
    <property type="match status" value="1"/>
</dbReference>
<reference evidence="8" key="1">
    <citation type="journal article" date="2020" name="mSystems">
        <title>Genome- and Community-Level Interaction Insights into Carbon Utilization and Element Cycling Functions of Hydrothermarchaeota in Hydrothermal Sediment.</title>
        <authorList>
            <person name="Zhou Z."/>
            <person name="Liu Y."/>
            <person name="Xu W."/>
            <person name="Pan J."/>
            <person name="Luo Z.H."/>
            <person name="Li M."/>
        </authorList>
    </citation>
    <scope>NUCLEOTIDE SEQUENCE [LARGE SCALE GENOMIC DNA]</scope>
    <source>
        <strain evidence="8">SpSt-70</strain>
    </source>
</reference>
<dbReference type="InterPro" id="IPR018063">
    <property type="entry name" value="SAM_MeTrfase_RsmI_CS"/>
</dbReference>
<evidence type="ECO:0000256" key="5">
    <source>
        <dbReference type="ARBA" id="ARBA00022691"/>
    </source>
</evidence>
<keyword evidence="5 6" id="KW-0949">S-adenosyl-L-methionine</keyword>
<dbReference type="GO" id="GO:0070677">
    <property type="term" value="F:rRNA (cytosine-2'-O-)-methyltransferase activity"/>
    <property type="evidence" value="ECO:0007669"/>
    <property type="project" value="UniProtKB-UniRule"/>
</dbReference>
<dbReference type="PIRSF" id="PIRSF005917">
    <property type="entry name" value="MTase_YraL"/>
    <property type="match status" value="1"/>
</dbReference>
<evidence type="ECO:0000256" key="6">
    <source>
        <dbReference type="HAMAP-Rule" id="MF_01877"/>
    </source>
</evidence>
<dbReference type="NCBIfam" id="TIGR00096">
    <property type="entry name" value="16S rRNA (cytidine(1402)-2'-O)-methyltransferase"/>
    <property type="match status" value="1"/>
</dbReference>
<comment type="catalytic activity">
    <reaction evidence="6">
        <text>cytidine(1402) in 16S rRNA + S-adenosyl-L-methionine = 2'-O-methylcytidine(1402) in 16S rRNA + S-adenosyl-L-homocysteine + H(+)</text>
        <dbReference type="Rhea" id="RHEA:42924"/>
        <dbReference type="Rhea" id="RHEA-COMP:10285"/>
        <dbReference type="Rhea" id="RHEA-COMP:10286"/>
        <dbReference type="ChEBI" id="CHEBI:15378"/>
        <dbReference type="ChEBI" id="CHEBI:57856"/>
        <dbReference type="ChEBI" id="CHEBI:59789"/>
        <dbReference type="ChEBI" id="CHEBI:74495"/>
        <dbReference type="ChEBI" id="CHEBI:82748"/>
        <dbReference type="EC" id="2.1.1.198"/>
    </reaction>
</comment>
<dbReference type="PROSITE" id="PS01296">
    <property type="entry name" value="RSMI"/>
    <property type="match status" value="1"/>
</dbReference>
<evidence type="ECO:0000313" key="8">
    <source>
        <dbReference type="EMBL" id="HGK23438.1"/>
    </source>
</evidence>
<dbReference type="Gene3D" id="3.30.950.10">
    <property type="entry name" value="Methyltransferase, Cobalt-precorrin-4 Transmethylase, Domain 2"/>
    <property type="match status" value="1"/>
</dbReference>
<dbReference type="Gene3D" id="3.40.1010.10">
    <property type="entry name" value="Cobalt-precorrin-4 Transmethylase, Domain 1"/>
    <property type="match status" value="1"/>
</dbReference>
<dbReference type="PANTHER" id="PTHR46111">
    <property type="entry name" value="RIBOSOMAL RNA SMALL SUBUNIT METHYLTRANSFERASE I"/>
    <property type="match status" value="1"/>
</dbReference>